<dbReference type="PANTHER" id="PTHR11207:SF0">
    <property type="entry name" value="RIBONUCLEASE 3"/>
    <property type="match status" value="1"/>
</dbReference>
<evidence type="ECO:0000256" key="5">
    <source>
        <dbReference type="ARBA" id="ARBA00022722"/>
    </source>
</evidence>
<comment type="function">
    <text evidence="9">Digests double-stranded RNA. Involved in the processing of primary rRNA transcript to yield the immediate precursors to the large and small rRNAs (23S and 16S). Processes some mRNAs, and tRNAs when they are encoded in the rRNA operon. Processes pre-crRNA and tracrRNA of type II CRISPR loci if present in the organism.</text>
</comment>
<evidence type="ECO:0000259" key="12">
    <source>
        <dbReference type="PROSITE" id="PS50142"/>
    </source>
</evidence>
<gene>
    <name evidence="9" type="primary">rnc</name>
    <name evidence="13" type="ORF">J2S05_001164</name>
</gene>
<feature type="region of interest" description="Disordered" evidence="10">
    <location>
        <begin position="1"/>
        <end position="22"/>
    </location>
</feature>
<keyword evidence="9" id="KW-0699">rRNA-binding</keyword>
<dbReference type="Pfam" id="PF00035">
    <property type="entry name" value="dsrm"/>
    <property type="match status" value="1"/>
</dbReference>
<evidence type="ECO:0000259" key="11">
    <source>
        <dbReference type="PROSITE" id="PS50137"/>
    </source>
</evidence>
<evidence type="ECO:0000256" key="3">
    <source>
        <dbReference type="ARBA" id="ARBA00022664"/>
    </source>
</evidence>
<keyword evidence="3 9" id="KW-0507">mRNA processing</keyword>
<dbReference type="EMBL" id="JAUSUA010000001">
    <property type="protein sequence ID" value="MDQ0206390.1"/>
    <property type="molecule type" value="Genomic_DNA"/>
</dbReference>
<comment type="caution">
    <text evidence="13">The sequence shown here is derived from an EMBL/GenBank/DDBJ whole genome shotgun (WGS) entry which is preliminary data.</text>
</comment>
<keyword evidence="8 9" id="KW-0694">RNA-binding</keyword>
<dbReference type="CDD" id="cd10845">
    <property type="entry name" value="DSRM_RNAse_III_family"/>
    <property type="match status" value="1"/>
</dbReference>
<feature type="domain" description="DRBM" evidence="11">
    <location>
        <begin position="189"/>
        <end position="258"/>
    </location>
</feature>
<dbReference type="CDD" id="cd00593">
    <property type="entry name" value="RIBOc"/>
    <property type="match status" value="1"/>
</dbReference>
<evidence type="ECO:0000256" key="2">
    <source>
        <dbReference type="ARBA" id="ARBA00010183"/>
    </source>
</evidence>
<keyword evidence="9" id="KW-0698">rRNA processing</keyword>
<comment type="cofactor">
    <cofactor evidence="9">
        <name>Mg(2+)</name>
        <dbReference type="ChEBI" id="CHEBI:18420"/>
    </cofactor>
</comment>
<evidence type="ECO:0000256" key="4">
    <source>
        <dbReference type="ARBA" id="ARBA00022694"/>
    </source>
</evidence>
<keyword evidence="5 9" id="KW-0540">Nuclease</keyword>
<dbReference type="HAMAP" id="MF_00104">
    <property type="entry name" value="RNase_III"/>
    <property type="match status" value="1"/>
</dbReference>
<keyword evidence="4 9" id="KW-0819">tRNA processing</keyword>
<dbReference type="Gene3D" id="3.30.160.20">
    <property type="match status" value="1"/>
</dbReference>
<evidence type="ECO:0000256" key="9">
    <source>
        <dbReference type="HAMAP-Rule" id="MF_00104"/>
    </source>
</evidence>
<keyword evidence="9" id="KW-0479">Metal-binding</keyword>
<evidence type="ECO:0000256" key="6">
    <source>
        <dbReference type="ARBA" id="ARBA00022759"/>
    </source>
</evidence>
<sequence length="263" mass="29606">MSHQSKPYRRSRNHYDKKGGGRRLVLSEEQKRQFDDLLVRTGLTFENRKLLIQAFTHSSYVNEHRLYASTDNERLEFLGDAVLELAVSQYLYKKYTNMSEGDMTKLRASIVCEPSLARFASELNFGKLVLLGKGEEVTGGRVRPALLADVFEGFIGALYLDQGLDAVYLFLSQTMYPKINEGAFSHKMDFKSQLQEFVQRDGLGLLQYVIVQERGPAHDREFVSEVQLNGTSLGDGIGRSKKEAEQLAAKQALVSLKADVGNV</sequence>
<dbReference type="InterPro" id="IPR036389">
    <property type="entry name" value="RNase_III_sf"/>
</dbReference>
<evidence type="ECO:0000256" key="8">
    <source>
        <dbReference type="ARBA" id="ARBA00022884"/>
    </source>
</evidence>
<dbReference type="InterPro" id="IPR014720">
    <property type="entry name" value="dsRBD_dom"/>
</dbReference>
<dbReference type="InterPro" id="IPR000999">
    <property type="entry name" value="RNase_III_dom"/>
</dbReference>
<organism evidence="13 14">
    <name type="scientific">Alkalicoccobacillus murimartini</name>
    <dbReference type="NCBI Taxonomy" id="171685"/>
    <lineage>
        <taxon>Bacteria</taxon>
        <taxon>Bacillati</taxon>
        <taxon>Bacillota</taxon>
        <taxon>Bacilli</taxon>
        <taxon>Bacillales</taxon>
        <taxon>Bacillaceae</taxon>
        <taxon>Alkalicoccobacillus</taxon>
    </lineage>
</organism>
<dbReference type="Gene3D" id="1.10.1520.10">
    <property type="entry name" value="Ribonuclease III domain"/>
    <property type="match status" value="1"/>
</dbReference>
<dbReference type="GO" id="GO:0004525">
    <property type="term" value="F:ribonuclease III activity"/>
    <property type="evidence" value="ECO:0007669"/>
    <property type="project" value="UniProtKB-EC"/>
</dbReference>
<accession>A0ABT9YEY0</accession>
<comment type="subcellular location">
    <subcellularLocation>
        <location evidence="9">Cytoplasm</location>
    </subcellularLocation>
</comment>
<dbReference type="SUPFAM" id="SSF69065">
    <property type="entry name" value="RNase III domain-like"/>
    <property type="match status" value="1"/>
</dbReference>
<keyword evidence="14" id="KW-1185">Reference proteome</keyword>
<keyword evidence="7 9" id="KW-0378">Hydrolase</keyword>
<evidence type="ECO:0000313" key="13">
    <source>
        <dbReference type="EMBL" id="MDQ0206390.1"/>
    </source>
</evidence>
<evidence type="ECO:0000313" key="14">
    <source>
        <dbReference type="Proteomes" id="UP001225034"/>
    </source>
</evidence>
<keyword evidence="6 9" id="KW-0255">Endonuclease</keyword>
<dbReference type="SMART" id="SM00535">
    <property type="entry name" value="RIBOc"/>
    <property type="match status" value="1"/>
</dbReference>
<feature type="active site" evidence="9">
    <location>
        <position position="152"/>
    </location>
</feature>
<dbReference type="Proteomes" id="UP001225034">
    <property type="component" value="Unassembled WGS sequence"/>
</dbReference>
<proteinExistence type="inferred from homology"/>
<dbReference type="PANTHER" id="PTHR11207">
    <property type="entry name" value="RIBONUCLEASE III"/>
    <property type="match status" value="1"/>
</dbReference>
<protein>
    <recommendedName>
        <fullName evidence="9">Ribonuclease 3</fullName>
        <ecNumber evidence="9">3.1.26.3</ecNumber>
    </recommendedName>
    <alternativeName>
        <fullName evidence="9">Ribonuclease III</fullName>
        <shortName evidence="9">RNase III</shortName>
    </alternativeName>
</protein>
<keyword evidence="9" id="KW-0460">Magnesium</keyword>
<dbReference type="PROSITE" id="PS00517">
    <property type="entry name" value="RNASE_3_1"/>
    <property type="match status" value="1"/>
</dbReference>
<evidence type="ECO:0000256" key="10">
    <source>
        <dbReference type="SAM" id="MobiDB-lite"/>
    </source>
</evidence>
<feature type="binding site" evidence="9">
    <location>
        <position position="149"/>
    </location>
    <ligand>
        <name>Mg(2+)</name>
        <dbReference type="ChEBI" id="CHEBI:18420"/>
    </ligand>
</feature>
<dbReference type="Pfam" id="PF14622">
    <property type="entry name" value="Ribonucleas_3_3"/>
    <property type="match status" value="1"/>
</dbReference>
<evidence type="ECO:0000256" key="7">
    <source>
        <dbReference type="ARBA" id="ARBA00022801"/>
    </source>
</evidence>
<feature type="active site" evidence="9">
    <location>
        <position position="80"/>
    </location>
</feature>
<dbReference type="SUPFAM" id="SSF54768">
    <property type="entry name" value="dsRNA-binding domain-like"/>
    <property type="match status" value="1"/>
</dbReference>
<comment type="catalytic activity">
    <reaction evidence="1 9">
        <text>Endonucleolytic cleavage to 5'-phosphomonoester.</text>
        <dbReference type="EC" id="3.1.26.3"/>
    </reaction>
</comment>
<comment type="similarity">
    <text evidence="2">Belongs to the ribonuclease III family.</text>
</comment>
<comment type="subunit">
    <text evidence="9">Homodimer.</text>
</comment>
<dbReference type="PROSITE" id="PS50142">
    <property type="entry name" value="RNASE_3_2"/>
    <property type="match status" value="1"/>
</dbReference>
<feature type="compositionally biased region" description="Basic and acidic residues" evidence="10">
    <location>
        <begin position="13"/>
        <end position="22"/>
    </location>
</feature>
<dbReference type="InterPro" id="IPR011907">
    <property type="entry name" value="RNase_III"/>
</dbReference>
<evidence type="ECO:0000256" key="1">
    <source>
        <dbReference type="ARBA" id="ARBA00000109"/>
    </source>
</evidence>
<keyword evidence="9" id="KW-0963">Cytoplasm</keyword>
<dbReference type="EC" id="3.1.26.3" evidence="9"/>
<feature type="compositionally biased region" description="Basic residues" evidence="10">
    <location>
        <begin position="1"/>
        <end position="12"/>
    </location>
</feature>
<dbReference type="PROSITE" id="PS50137">
    <property type="entry name" value="DS_RBD"/>
    <property type="match status" value="1"/>
</dbReference>
<feature type="binding site" evidence="9">
    <location>
        <position position="76"/>
    </location>
    <ligand>
        <name>Mg(2+)</name>
        <dbReference type="ChEBI" id="CHEBI:18420"/>
    </ligand>
</feature>
<name>A0ABT9YEY0_9BACI</name>
<reference evidence="13 14" key="1">
    <citation type="submission" date="2023-07" db="EMBL/GenBank/DDBJ databases">
        <title>Genomic Encyclopedia of Type Strains, Phase IV (KMG-IV): sequencing the most valuable type-strain genomes for metagenomic binning, comparative biology and taxonomic classification.</title>
        <authorList>
            <person name="Goeker M."/>
        </authorList>
    </citation>
    <scope>NUCLEOTIDE SEQUENCE [LARGE SCALE GENOMIC DNA]</scope>
    <source>
        <strain evidence="13 14">DSM 19154</strain>
    </source>
</reference>
<feature type="domain" description="RNase III" evidence="12">
    <location>
        <begin position="34"/>
        <end position="163"/>
    </location>
</feature>
<dbReference type="RefSeq" id="WP_306980764.1">
    <property type="nucleotide sequence ID" value="NZ_JAUSUA010000001.1"/>
</dbReference>
<feature type="binding site" evidence="9">
    <location>
        <position position="152"/>
    </location>
    <ligand>
        <name>Mg(2+)</name>
        <dbReference type="ChEBI" id="CHEBI:18420"/>
    </ligand>
</feature>
<dbReference type="SMART" id="SM00358">
    <property type="entry name" value="DSRM"/>
    <property type="match status" value="1"/>
</dbReference>
<dbReference type="NCBIfam" id="TIGR02191">
    <property type="entry name" value="RNaseIII"/>
    <property type="match status" value="1"/>
</dbReference>